<dbReference type="Pfam" id="PF04241">
    <property type="entry name" value="DUF423"/>
    <property type="match status" value="1"/>
</dbReference>
<gene>
    <name evidence="3" type="ORF">H663_005735</name>
</gene>
<keyword evidence="4" id="KW-1185">Reference proteome</keyword>
<evidence type="ECO:0000313" key="3">
    <source>
        <dbReference type="EMBL" id="PVE43508.1"/>
    </source>
</evidence>
<organism evidence="3 4">
    <name type="scientific">Limnohabitans planktonicus II-D5</name>
    <dbReference type="NCBI Taxonomy" id="1293045"/>
    <lineage>
        <taxon>Bacteria</taxon>
        <taxon>Pseudomonadati</taxon>
        <taxon>Pseudomonadota</taxon>
        <taxon>Betaproteobacteria</taxon>
        <taxon>Burkholderiales</taxon>
        <taxon>Comamonadaceae</taxon>
        <taxon>Limnohabitans</taxon>
    </lineage>
</organism>
<evidence type="ECO:0000313" key="4">
    <source>
        <dbReference type="Proteomes" id="UP000037507"/>
    </source>
</evidence>
<name>A0A2T7UFY0_9BURK</name>
<keyword evidence="1" id="KW-1133">Transmembrane helix</keyword>
<evidence type="ECO:0008006" key="5">
    <source>
        <dbReference type="Google" id="ProtNLM"/>
    </source>
</evidence>
<dbReference type="InterPro" id="IPR006696">
    <property type="entry name" value="DUF423"/>
</dbReference>
<keyword evidence="1" id="KW-0812">Transmembrane</keyword>
<evidence type="ECO:0000256" key="1">
    <source>
        <dbReference type="SAM" id="Phobius"/>
    </source>
</evidence>
<keyword evidence="1" id="KW-0472">Membrane</keyword>
<sequence>MRCFHSSLCALHLMSIPSSASTSISSPEVWPLSARWFLVLGAISACASVVFSAAFAHLPVFAAGVPPAVQTALSQQQFHSLALLFTGLALRVCGASRWLQAAGWLMLVGLVLFSFNLYARHVWAWDALRALVPWGGAAWILAWLVLAMGLAQGSIGINRRA</sequence>
<evidence type="ECO:0000256" key="2">
    <source>
        <dbReference type="SAM" id="SignalP"/>
    </source>
</evidence>
<dbReference type="AlphaFoldDB" id="A0A2T7UFY0"/>
<keyword evidence="2" id="KW-0732">Signal</keyword>
<feature type="transmembrane region" description="Helical" evidence="1">
    <location>
        <begin position="131"/>
        <end position="151"/>
    </location>
</feature>
<dbReference type="STRING" id="1293045.H663_03675"/>
<feature type="signal peptide" evidence="2">
    <location>
        <begin position="1"/>
        <end position="20"/>
    </location>
</feature>
<feature type="chain" id="PRO_5015395746" description="DUF423 domain-containing protein" evidence="2">
    <location>
        <begin position="21"/>
        <end position="161"/>
    </location>
</feature>
<feature type="transmembrane region" description="Helical" evidence="1">
    <location>
        <begin position="36"/>
        <end position="56"/>
    </location>
</feature>
<feature type="transmembrane region" description="Helical" evidence="1">
    <location>
        <begin position="98"/>
        <end position="119"/>
    </location>
</feature>
<reference evidence="3" key="1">
    <citation type="submission" date="2017-04" db="EMBL/GenBank/DDBJ databases">
        <title>Unexpected and diverse lifestyles within the genus Limnohabitans.</title>
        <authorList>
            <person name="Kasalicky V."/>
            <person name="Mehrshad M."/>
            <person name="Andrei S.-A."/>
            <person name="Salcher M."/>
            <person name="Kratochvilova H."/>
            <person name="Simek K."/>
            <person name="Ghai R."/>
        </authorList>
    </citation>
    <scope>NUCLEOTIDE SEQUENCE [LARGE SCALE GENOMIC DNA]</scope>
    <source>
        <strain evidence="3">II-D5</strain>
    </source>
</reference>
<dbReference type="Proteomes" id="UP000037507">
    <property type="component" value="Unassembled WGS sequence"/>
</dbReference>
<comment type="caution">
    <text evidence="3">The sequence shown here is derived from an EMBL/GenBank/DDBJ whole genome shotgun (WGS) entry which is preliminary data.</text>
</comment>
<dbReference type="OrthoDB" id="9802121at2"/>
<protein>
    <recommendedName>
        <fullName evidence="5">DUF423 domain-containing protein</fullName>
    </recommendedName>
</protein>
<accession>A0A2T7UFY0</accession>
<dbReference type="EMBL" id="LFYT02000005">
    <property type="protein sequence ID" value="PVE43508.1"/>
    <property type="molecule type" value="Genomic_DNA"/>
</dbReference>
<proteinExistence type="predicted"/>